<name>A0A0F9TGS6_9ZZZZ</name>
<evidence type="ECO:0000256" key="1">
    <source>
        <dbReference type="SAM" id="MobiDB-lite"/>
    </source>
</evidence>
<reference evidence="2" key="1">
    <citation type="journal article" date="2015" name="Nature">
        <title>Complex archaea that bridge the gap between prokaryotes and eukaryotes.</title>
        <authorList>
            <person name="Spang A."/>
            <person name="Saw J.H."/>
            <person name="Jorgensen S.L."/>
            <person name="Zaremba-Niedzwiedzka K."/>
            <person name="Martijn J."/>
            <person name="Lind A.E."/>
            <person name="van Eijk R."/>
            <person name="Schleper C."/>
            <person name="Guy L."/>
            <person name="Ettema T.J."/>
        </authorList>
    </citation>
    <scope>NUCLEOTIDE SEQUENCE</scope>
</reference>
<feature type="compositionally biased region" description="Acidic residues" evidence="1">
    <location>
        <begin position="39"/>
        <end position="54"/>
    </location>
</feature>
<proteinExistence type="predicted"/>
<organism evidence="2">
    <name type="scientific">marine sediment metagenome</name>
    <dbReference type="NCBI Taxonomy" id="412755"/>
    <lineage>
        <taxon>unclassified sequences</taxon>
        <taxon>metagenomes</taxon>
        <taxon>ecological metagenomes</taxon>
    </lineage>
</organism>
<protein>
    <submittedName>
        <fullName evidence="2">Uncharacterized protein</fullName>
    </submittedName>
</protein>
<sequence length="60" mass="6925">MSLVPTIQEEPRYDDLCWQCGCEASNCICRESLPDDFDPLDEDGYDPDWDDYVDDLSNTT</sequence>
<comment type="caution">
    <text evidence="2">The sequence shown here is derived from an EMBL/GenBank/DDBJ whole genome shotgun (WGS) entry which is preliminary data.</text>
</comment>
<feature type="region of interest" description="Disordered" evidence="1">
    <location>
        <begin position="39"/>
        <end position="60"/>
    </location>
</feature>
<dbReference type="EMBL" id="LAZR01000231">
    <property type="protein sequence ID" value="KKN80435.1"/>
    <property type="molecule type" value="Genomic_DNA"/>
</dbReference>
<gene>
    <name evidence="2" type="ORF">LCGC14_0330280</name>
</gene>
<dbReference type="AlphaFoldDB" id="A0A0F9TGS6"/>
<evidence type="ECO:0000313" key="2">
    <source>
        <dbReference type="EMBL" id="KKN80435.1"/>
    </source>
</evidence>
<accession>A0A0F9TGS6</accession>